<dbReference type="InterPro" id="IPR002504">
    <property type="entry name" value="NADK"/>
</dbReference>
<dbReference type="InterPro" id="IPR017438">
    <property type="entry name" value="ATP-NAD_kinase_N"/>
</dbReference>
<dbReference type="EMBL" id="GG745371">
    <property type="protein sequence ID" value="KNE71395.1"/>
    <property type="molecule type" value="Genomic_DNA"/>
</dbReference>
<organism evidence="7 8">
    <name type="scientific">Allomyces macrogynus (strain ATCC 38327)</name>
    <name type="common">Allomyces javanicus var. macrogynus</name>
    <dbReference type="NCBI Taxonomy" id="578462"/>
    <lineage>
        <taxon>Eukaryota</taxon>
        <taxon>Fungi</taxon>
        <taxon>Fungi incertae sedis</taxon>
        <taxon>Blastocladiomycota</taxon>
        <taxon>Blastocladiomycetes</taxon>
        <taxon>Blastocladiales</taxon>
        <taxon>Blastocladiaceae</taxon>
        <taxon>Allomyces</taxon>
    </lineage>
</organism>
<gene>
    <name evidence="7" type="ORF">AMAG_20347</name>
</gene>
<keyword evidence="5" id="KW-0520">NAD</keyword>
<dbReference type="PANTHER" id="PTHR20275:SF0">
    <property type="entry name" value="NAD KINASE"/>
    <property type="match status" value="1"/>
</dbReference>
<proteinExistence type="inferred from homology"/>
<reference evidence="8" key="2">
    <citation type="submission" date="2009-11" db="EMBL/GenBank/DDBJ databases">
        <title>The Genome Sequence of Allomyces macrogynus strain ATCC 38327.</title>
        <authorList>
            <consortium name="The Broad Institute Genome Sequencing Platform"/>
            <person name="Russ C."/>
            <person name="Cuomo C."/>
            <person name="Shea T."/>
            <person name="Young S.K."/>
            <person name="Zeng Q."/>
            <person name="Koehrsen M."/>
            <person name="Haas B."/>
            <person name="Borodovsky M."/>
            <person name="Guigo R."/>
            <person name="Alvarado L."/>
            <person name="Berlin A."/>
            <person name="Borenstein D."/>
            <person name="Chen Z."/>
            <person name="Engels R."/>
            <person name="Freedman E."/>
            <person name="Gellesch M."/>
            <person name="Goldberg J."/>
            <person name="Griggs A."/>
            <person name="Gujja S."/>
            <person name="Heiman D."/>
            <person name="Hepburn T."/>
            <person name="Howarth C."/>
            <person name="Jen D."/>
            <person name="Larson L."/>
            <person name="Lewis B."/>
            <person name="Mehta T."/>
            <person name="Park D."/>
            <person name="Pearson M."/>
            <person name="Roberts A."/>
            <person name="Saif S."/>
            <person name="Shenoy N."/>
            <person name="Sisk P."/>
            <person name="Stolte C."/>
            <person name="Sykes S."/>
            <person name="Walk T."/>
            <person name="White J."/>
            <person name="Yandava C."/>
            <person name="Burger G."/>
            <person name="Gray M.W."/>
            <person name="Holland P.W.H."/>
            <person name="King N."/>
            <person name="Lang F.B.F."/>
            <person name="Roger A.J."/>
            <person name="Ruiz-Trillo I."/>
            <person name="Lander E."/>
            <person name="Nusbaum C."/>
        </authorList>
    </citation>
    <scope>NUCLEOTIDE SEQUENCE [LARGE SCALE GENOMIC DNA]</scope>
    <source>
        <strain evidence="8">ATCC 38327</strain>
    </source>
</reference>
<evidence type="ECO:0000256" key="4">
    <source>
        <dbReference type="ARBA" id="ARBA00022857"/>
    </source>
</evidence>
<evidence type="ECO:0000256" key="2">
    <source>
        <dbReference type="ARBA" id="ARBA00022679"/>
    </source>
</evidence>
<keyword evidence="3" id="KW-0418">Kinase</keyword>
<dbReference type="Gene3D" id="3.40.50.10330">
    <property type="entry name" value="Probable inorganic polyphosphate/atp-NAD kinase, domain 1"/>
    <property type="match status" value="1"/>
</dbReference>
<feature type="region of interest" description="Disordered" evidence="6">
    <location>
        <begin position="95"/>
        <end position="126"/>
    </location>
</feature>
<sequence>MGRAHAERHVLSGYPIEFWTPALCSSDPDIIDLVITLGGDGTVLYTSWLFQHVVPPVIPFHLGSLGFLTVFDFAKYKALLRQVFTHGCGGGFRAFSASGTGGSGNRRSRRRPRRSSARRRSLPRARAAADAAAALATPRLPVPEDDTAGVHDRYPTVESMAGGPAGGSGTVTPRTETMFTHHGVRITTETFQVLNELVVDRGPSAYMSQLELFGDERHLTTVQADGLVVSTPTGSTAYSLSAGGSIVHPEVSALLVTPICPHTLSFRPMLLPDSMELKVCVPPSSRNTAWASFDGRHRIELKQGDFVSITASKYPFPTICLHDQSSDWFNSLARCLRWNERQRQKAFTDNA</sequence>
<dbReference type="GO" id="GO:0003951">
    <property type="term" value="F:NAD+ kinase activity"/>
    <property type="evidence" value="ECO:0007669"/>
    <property type="project" value="InterPro"/>
</dbReference>
<dbReference type="OMA" id="CTVYRHV"/>
<keyword evidence="8" id="KW-1185">Reference proteome</keyword>
<dbReference type="GO" id="GO:0006741">
    <property type="term" value="P:NADP+ biosynthetic process"/>
    <property type="evidence" value="ECO:0007669"/>
    <property type="project" value="InterPro"/>
</dbReference>
<dbReference type="OrthoDB" id="24581at2759"/>
<dbReference type="Proteomes" id="UP000054350">
    <property type="component" value="Unassembled WGS sequence"/>
</dbReference>
<evidence type="ECO:0008006" key="9">
    <source>
        <dbReference type="Google" id="ProtNLM"/>
    </source>
</evidence>
<dbReference type="STRING" id="578462.A0A0L0T9K1"/>
<dbReference type="Gene3D" id="2.60.200.30">
    <property type="entry name" value="Probable inorganic polyphosphate/atp-NAD kinase, domain 2"/>
    <property type="match status" value="1"/>
</dbReference>
<dbReference type="GO" id="GO:0019674">
    <property type="term" value="P:NAD+ metabolic process"/>
    <property type="evidence" value="ECO:0007669"/>
    <property type="project" value="InterPro"/>
</dbReference>
<evidence type="ECO:0000256" key="3">
    <source>
        <dbReference type="ARBA" id="ARBA00022777"/>
    </source>
</evidence>
<dbReference type="VEuPathDB" id="FungiDB:AMAG_20347"/>
<dbReference type="InterPro" id="IPR016064">
    <property type="entry name" value="NAD/diacylglycerol_kinase_sf"/>
</dbReference>
<dbReference type="PANTHER" id="PTHR20275">
    <property type="entry name" value="NAD KINASE"/>
    <property type="match status" value="1"/>
</dbReference>
<dbReference type="Pfam" id="PF01513">
    <property type="entry name" value="NAD_kinase"/>
    <property type="match status" value="1"/>
</dbReference>
<protein>
    <recommendedName>
        <fullName evidence="9">NAD+ kinase</fullName>
    </recommendedName>
</protein>
<dbReference type="InterPro" id="IPR017437">
    <property type="entry name" value="ATP-NAD_kinase_PpnK-typ_C"/>
</dbReference>
<dbReference type="eggNOG" id="KOG2178">
    <property type="taxonomic scope" value="Eukaryota"/>
</dbReference>
<keyword evidence="4" id="KW-0521">NADP</keyword>
<comment type="similarity">
    <text evidence="1">Belongs to the NAD kinase family.</text>
</comment>
<dbReference type="FunFam" id="2.60.200.30:FF:000004">
    <property type="entry name" value="NAD kinase 2, chloroplastic"/>
    <property type="match status" value="1"/>
</dbReference>
<reference evidence="7 8" key="1">
    <citation type="submission" date="2009-11" db="EMBL/GenBank/DDBJ databases">
        <title>Annotation of Allomyces macrogynus ATCC 38327.</title>
        <authorList>
            <consortium name="The Broad Institute Genome Sequencing Platform"/>
            <person name="Russ C."/>
            <person name="Cuomo C."/>
            <person name="Burger G."/>
            <person name="Gray M.W."/>
            <person name="Holland P.W.H."/>
            <person name="King N."/>
            <person name="Lang F.B.F."/>
            <person name="Roger A.J."/>
            <person name="Ruiz-Trillo I."/>
            <person name="Young S.K."/>
            <person name="Zeng Q."/>
            <person name="Gargeya S."/>
            <person name="Fitzgerald M."/>
            <person name="Haas B."/>
            <person name="Abouelleil A."/>
            <person name="Alvarado L."/>
            <person name="Arachchi H.M."/>
            <person name="Berlin A."/>
            <person name="Chapman S.B."/>
            <person name="Gearin G."/>
            <person name="Goldberg J."/>
            <person name="Griggs A."/>
            <person name="Gujja S."/>
            <person name="Hansen M."/>
            <person name="Heiman D."/>
            <person name="Howarth C."/>
            <person name="Larimer J."/>
            <person name="Lui A."/>
            <person name="MacDonald P.J.P."/>
            <person name="McCowen C."/>
            <person name="Montmayeur A."/>
            <person name="Murphy C."/>
            <person name="Neiman D."/>
            <person name="Pearson M."/>
            <person name="Priest M."/>
            <person name="Roberts A."/>
            <person name="Saif S."/>
            <person name="Shea T."/>
            <person name="Sisk P."/>
            <person name="Stolte C."/>
            <person name="Sykes S."/>
            <person name="Wortman J."/>
            <person name="Nusbaum C."/>
            <person name="Birren B."/>
        </authorList>
    </citation>
    <scope>NUCLEOTIDE SEQUENCE [LARGE SCALE GENOMIC DNA]</scope>
    <source>
        <strain evidence="7 8">ATCC 38327</strain>
    </source>
</reference>
<evidence type="ECO:0000256" key="5">
    <source>
        <dbReference type="ARBA" id="ARBA00023027"/>
    </source>
</evidence>
<dbReference type="HAMAP" id="MF_00361">
    <property type="entry name" value="NAD_kinase"/>
    <property type="match status" value="1"/>
</dbReference>
<dbReference type="SUPFAM" id="SSF111331">
    <property type="entry name" value="NAD kinase/diacylglycerol kinase-like"/>
    <property type="match status" value="1"/>
</dbReference>
<evidence type="ECO:0000256" key="1">
    <source>
        <dbReference type="ARBA" id="ARBA00010995"/>
    </source>
</evidence>
<dbReference type="Pfam" id="PF20143">
    <property type="entry name" value="NAD_kinase_C"/>
    <property type="match status" value="1"/>
</dbReference>
<dbReference type="AlphaFoldDB" id="A0A0L0T9K1"/>
<evidence type="ECO:0000313" key="7">
    <source>
        <dbReference type="EMBL" id="KNE71395.1"/>
    </source>
</evidence>
<name>A0A0L0T9K1_ALLM3</name>
<accession>A0A0L0T9K1</accession>
<evidence type="ECO:0000256" key="6">
    <source>
        <dbReference type="SAM" id="MobiDB-lite"/>
    </source>
</evidence>
<keyword evidence="2" id="KW-0808">Transferase</keyword>
<evidence type="ECO:0000313" key="8">
    <source>
        <dbReference type="Proteomes" id="UP000054350"/>
    </source>
</evidence>
<feature type="compositionally biased region" description="Basic residues" evidence="6">
    <location>
        <begin position="106"/>
        <end position="123"/>
    </location>
</feature>